<accession>A0A2C9WMY2</accession>
<evidence type="ECO:0000313" key="1">
    <source>
        <dbReference type="EMBL" id="OAY61772.1"/>
    </source>
</evidence>
<evidence type="ECO:0000313" key="2">
    <source>
        <dbReference type="Proteomes" id="UP000091857"/>
    </source>
</evidence>
<dbReference type="STRING" id="3983.A0A2C9WMY2"/>
<dbReference type="PANTHER" id="PTHR37235">
    <property type="entry name" value="ZINC METALLOPROTEINASE AUREOLYSIN"/>
    <property type="match status" value="1"/>
</dbReference>
<dbReference type="AlphaFoldDB" id="A0A2C9WMY2"/>
<dbReference type="EMBL" id="CM004387">
    <property type="protein sequence ID" value="OAY61772.1"/>
    <property type="molecule type" value="Genomic_DNA"/>
</dbReference>
<name>A0A2C9WMY2_MANES</name>
<dbReference type="Gramene" id="Manes.01G215200.1.v8.1">
    <property type="protein sequence ID" value="Manes.01G215200.1.v8.1.CDS"/>
    <property type="gene ID" value="Manes.01G215200.v8.1"/>
</dbReference>
<dbReference type="Proteomes" id="UP000091857">
    <property type="component" value="Chromosome 1"/>
</dbReference>
<gene>
    <name evidence="1" type="ORF">MANES_01G215200v8</name>
</gene>
<sequence length="84" mass="9558">MRVSLSGFGNALPFSRIFRQLEQEMETVVKILQPGPLGIVEHKFSAEEICKANATVRGAVENWRRNANLEYRSDILKDFVHVKA</sequence>
<dbReference type="PANTHER" id="PTHR37235:SF2">
    <property type="entry name" value="OS05G0371500 PROTEIN"/>
    <property type="match status" value="1"/>
</dbReference>
<organism evidence="1 2">
    <name type="scientific">Manihot esculenta</name>
    <name type="common">Cassava</name>
    <name type="synonym">Jatropha manihot</name>
    <dbReference type="NCBI Taxonomy" id="3983"/>
    <lineage>
        <taxon>Eukaryota</taxon>
        <taxon>Viridiplantae</taxon>
        <taxon>Streptophyta</taxon>
        <taxon>Embryophyta</taxon>
        <taxon>Tracheophyta</taxon>
        <taxon>Spermatophyta</taxon>
        <taxon>Magnoliopsida</taxon>
        <taxon>eudicotyledons</taxon>
        <taxon>Gunneridae</taxon>
        <taxon>Pentapetalae</taxon>
        <taxon>rosids</taxon>
        <taxon>fabids</taxon>
        <taxon>Malpighiales</taxon>
        <taxon>Euphorbiaceae</taxon>
        <taxon>Crotonoideae</taxon>
        <taxon>Manihoteae</taxon>
        <taxon>Manihot</taxon>
    </lineage>
</organism>
<proteinExistence type="predicted"/>
<keyword evidence="2" id="KW-1185">Reference proteome</keyword>
<reference evidence="2" key="1">
    <citation type="journal article" date="2016" name="Nat. Biotechnol.">
        <title>Sequencing wild and cultivated cassava and related species reveals extensive interspecific hybridization and genetic diversity.</title>
        <authorList>
            <person name="Bredeson J.V."/>
            <person name="Lyons J.B."/>
            <person name="Prochnik S.E."/>
            <person name="Wu G.A."/>
            <person name="Ha C.M."/>
            <person name="Edsinger-Gonzales E."/>
            <person name="Grimwood J."/>
            <person name="Schmutz J."/>
            <person name="Rabbi I.Y."/>
            <person name="Egesi C."/>
            <person name="Nauluvula P."/>
            <person name="Lebot V."/>
            <person name="Ndunguru J."/>
            <person name="Mkamilo G."/>
            <person name="Bart R.S."/>
            <person name="Setter T.L."/>
            <person name="Gleadow R.M."/>
            <person name="Kulakow P."/>
            <person name="Ferguson M.E."/>
            <person name="Rounsley S."/>
            <person name="Rokhsar D.S."/>
        </authorList>
    </citation>
    <scope>NUCLEOTIDE SEQUENCE [LARGE SCALE GENOMIC DNA]</scope>
    <source>
        <strain evidence="2">cv. AM560-2</strain>
    </source>
</reference>
<comment type="caution">
    <text evidence="1">The sequence shown here is derived from an EMBL/GenBank/DDBJ whole genome shotgun (WGS) entry which is preliminary data.</text>
</comment>
<protein>
    <submittedName>
        <fullName evidence="1">Uncharacterized protein</fullName>
    </submittedName>
</protein>